<evidence type="ECO:0000313" key="3">
    <source>
        <dbReference type="EMBL" id="ESO89954.1"/>
    </source>
</evidence>
<feature type="compositionally biased region" description="Basic and acidic residues" evidence="1">
    <location>
        <begin position="184"/>
        <end position="194"/>
    </location>
</feature>
<dbReference type="OMA" id="EMRSQQF"/>
<dbReference type="GeneID" id="20249434"/>
<feature type="compositionally biased region" description="Low complexity" evidence="1">
    <location>
        <begin position="70"/>
        <end position="81"/>
    </location>
</feature>
<gene>
    <name evidence="3" type="ORF">LOTGIDRAFT_234065</name>
</gene>
<dbReference type="EMBL" id="KB202518">
    <property type="protein sequence ID" value="ESO89954.1"/>
    <property type="molecule type" value="Genomic_DNA"/>
</dbReference>
<dbReference type="STRING" id="225164.V4BM50"/>
<feature type="region of interest" description="Disordered" evidence="1">
    <location>
        <begin position="1"/>
        <end position="119"/>
    </location>
</feature>
<dbReference type="Pfam" id="PF00789">
    <property type="entry name" value="UBX"/>
    <property type="match status" value="1"/>
</dbReference>
<evidence type="ECO:0000256" key="1">
    <source>
        <dbReference type="SAM" id="MobiDB-lite"/>
    </source>
</evidence>
<feature type="region of interest" description="Disordered" evidence="1">
    <location>
        <begin position="181"/>
        <end position="201"/>
    </location>
</feature>
<feature type="domain" description="UBX" evidence="2">
    <location>
        <begin position="200"/>
        <end position="279"/>
    </location>
</feature>
<dbReference type="RefSeq" id="XP_009059424.1">
    <property type="nucleotide sequence ID" value="XM_009061176.1"/>
</dbReference>
<dbReference type="OrthoDB" id="436606at2759"/>
<dbReference type="AlphaFoldDB" id="V4BM50"/>
<feature type="compositionally biased region" description="Basic residues" evidence="1">
    <location>
        <begin position="1"/>
        <end position="12"/>
    </location>
</feature>
<dbReference type="InterPro" id="IPR001012">
    <property type="entry name" value="UBX_dom"/>
</dbReference>
<sequence length="285" mass="31790">MARPQSRHHSRSHHQEEVLKAPPGSPTPWSTEQNSNLEFFSPRPPSRPAGDDGSGRRKTSARGRPSLVTSGPGPSLPQLPGEIDPFARRPSRPSSSLSKYKPLPDIQHGHHKPQGLHDNLDYNVENINISSDQQLHTRFKVKQTKSSEKRVKSSENRVTQTSSEIPVSKVKISVKRKTTVQKSDVSKSSEHKNVIPDPSQDNPVIEIGVKLPDTGDRVCQVFHSFDTLKSVMKFAQNKTGSKKLSQKYSLAINMPRKVFTNLSITIKEAGLDNKTILYLIEKDLD</sequence>
<dbReference type="Proteomes" id="UP000030746">
    <property type="component" value="Unassembled WGS sequence"/>
</dbReference>
<feature type="compositionally biased region" description="Polar residues" evidence="1">
    <location>
        <begin position="27"/>
        <end position="38"/>
    </location>
</feature>
<proteinExistence type="predicted"/>
<dbReference type="Gene3D" id="3.10.20.90">
    <property type="entry name" value="Phosphatidylinositol 3-kinase Catalytic Subunit, Chain A, domain 1"/>
    <property type="match status" value="1"/>
</dbReference>
<dbReference type="HOGENOM" id="CLU_977572_0_0_1"/>
<protein>
    <recommendedName>
        <fullName evidence="2">UBX domain-containing protein</fullName>
    </recommendedName>
</protein>
<dbReference type="PROSITE" id="PS50033">
    <property type="entry name" value="UBX"/>
    <property type="match status" value="1"/>
</dbReference>
<organism evidence="3 4">
    <name type="scientific">Lottia gigantea</name>
    <name type="common">Giant owl limpet</name>
    <dbReference type="NCBI Taxonomy" id="225164"/>
    <lineage>
        <taxon>Eukaryota</taxon>
        <taxon>Metazoa</taxon>
        <taxon>Spiralia</taxon>
        <taxon>Lophotrochozoa</taxon>
        <taxon>Mollusca</taxon>
        <taxon>Gastropoda</taxon>
        <taxon>Patellogastropoda</taxon>
        <taxon>Lottioidea</taxon>
        <taxon>Lottiidae</taxon>
        <taxon>Lottia</taxon>
    </lineage>
</organism>
<dbReference type="CTD" id="20249434"/>
<dbReference type="KEGG" id="lgi:LOTGIDRAFT_234065"/>
<evidence type="ECO:0000259" key="2">
    <source>
        <dbReference type="PROSITE" id="PS50033"/>
    </source>
</evidence>
<feature type="region of interest" description="Disordered" evidence="1">
    <location>
        <begin position="140"/>
        <end position="163"/>
    </location>
</feature>
<feature type="compositionally biased region" description="Basic and acidic residues" evidence="1">
    <location>
        <begin position="145"/>
        <end position="155"/>
    </location>
</feature>
<accession>V4BM50</accession>
<dbReference type="SUPFAM" id="SSF54236">
    <property type="entry name" value="Ubiquitin-like"/>
    <property type="match status" value="1"/>
</dbReference>
<evidence type="ECO:0000313" key="4">
    <source>
        <dbReference type="Proteomes" id="UP000030746"/>
    </source>
</evidence>
<dbReference type="InterPro" id="IPR029071">
    <property type="entry name" value="Ubiquitin-like_domsf"/>
</dbReference>
<feature type="compositionally biased region" description="Low complexity" evidence="1">
    <location>
        <begin position="92"/>
        <end position="104"/>
    </location>
</feature>
<reference evidence="3 4" key="1">
    <citation type="journal article" date="2013" name="Nature">
        <title>Insights into bilaterian evolution from three spiralian genomes.</title>
        <authorList>
            <person name="Simakov O."/>
            <person name="Marletaz F."/>
            <person name="Cho S.J."/>
            <person name="Edsinger-Gonzales E."/>
            <person name="Havlak P."/>
            <person name="Hellsten U."/>
            <person name="Kuo D.H."/>
            <person name="Larsson T."/>
            <person name="Lv J."/>
            <person name="Arendt D."/>
            <person name="Savage R."/>
            <person name="Osoegawa K."/>
            <person name="de Jong P."/>
            <person name="Grimwood J."/>
            <person name="Chapman J.A."/>
            <person name="Shapiro H."/>
            <person name="Aerts A."/>
            <person name="Otillar R.P."/>
            <person name="Terry A.Y."/>
            <person name="Boore J.L."/>
            <person name="Grigoriev I.V."/>
            <person name="Lindberg D.R."/>
            <person name="Seaver E.C."/>
            <person name="Weisblat D.A."/>
            <person name="Putnam N.H."/>
            <person name="Rokhsar D.S."/>
        </authorList>
    </citation>
    <scope>NUCLEOTIDE SEQUENCE [LARGE SCALE GENOMIC DNA]</scope>
</reference>
<name>V4BM50_LOTGI</name>
<keyword evidence="4" id="KW-1185">Reference proteome</keyword>